<dbReference type="EMBL" id="CVMT01000006">
    <property type="protein sequence ID" value="CRG89482.1"/>
    <property type="molecule type" value="Genomic_DNA"/>
</dbReference>
<organism evidence="14 15">
    <name type="scientific">Talaromyces islandicus</name>
    <name type="common">Penicillium islandicum</name>
    <dbReference type="NCBI Taxonomy" id="28573"/>
    <lineage>
        <taxon>Eukaryota</taxon>
        <taxon>Fungi</taxon>
        <taxon>Dikarya</taxon>
        <taxon>Ascomycota</taxon>
        <taxon>Pezizomycotina</taxon>
        <taxon>Eurotiomycetes</taxon>
        <taxon>Eurotiomycetidae</taxon>
        <taxon>Eurotiales</taxon>
        <taxon>Trichocomaceae</taxon>
        <taxon>Talaromyces</taxon>
        <taxon>Talaromyces sect. Islandici</taxon>
    </lineage>
</organism>
<keyword evidence="15" id="KW-1185">Reference proteome</keyword>
<dbReference type="CDD" id="cd12148">
    <property type="entry name" value="fungal_TF_MHR"/>
    <property type="match status" value="1"/>
</dbReference>
<keyword evidence="10" id="KW-0175">Coiled coil</keyword>
<dbReference type="Gene3D" id="1.20.1250.20">
    <property type="entry name" value="MFS general substrate transporter like domains"/>
    <property type="match status" value="2"/>
</dbReference>
<dbReference type="GO" id="GO:0016020">
    <property type="term" value="C:membrane"/>
    <property type="evidence" value="ECO:0007669"/>
    <property type="project" value="UniProtKB-SubCell"/>
</dbReference>
<comment type="subcellular location">
    <subcellularLocation>
        <location evidence="1">Membrane</location>
        <topology evidence="1">Multi-pass membrane protein</topology>
    </subcellularLocation>
</comment>
<dbReference type="SUPFAM" id="SSF103473">
    <property type="entry name" value="MFS general substrate transporter"/>
    <property type="match status" value="1"/>
</dbReference>
<name>A0A0U1M288_TALIS</name>
<feature type="transmembrane region" description="Helical" evidence="12">
    <location>
        <begin position="275"/>
        <end position="296"/>
    </location>
</feature>
<reference evidence="14 15" key="1">
    <citation type="submission" date="2015-04" db="EMBL/GenBank/DDBJ databases">
        <authorList>
            <person name="Syromyatnikov M.Y."/>
            <person name="Popov V.N."/>
        </authorList>
    </citation>
    <scope>NUCLEOTIDE SEQUENCE [LARGE SCALE GENOMIC DNA]</scope>
    <source>
        <strain evidence="14">WF-38-12</strain>
    </source>
</reference>
<evidence type="ECO:0000256" key="10">
    <source>
        <dbReference type="SAM" id="Coils"/>
    </source>
</evidence>
<dbReference type="PROSITE" id="PS00463">
    <property type="entry name" value="ZN2_CY6_FUNGAL_1"/>
    <property type="match status" value="1"/>
</dbReference>
<dbReference type="GO" id="GO:0000981">
    <property type="term" value="F:DNA-binding transcription factor activity, RNA polymerase II-specific"/>
    <property type="evidence" value="ECO:0007669"/>
    <property type="project" value="InterPro"/>
</dbReference>
<keyword evidence="5" id="KW-0805">Transcription regulation</keyword>
<feature type="transmembrane region" description="Helical" evidence="12">
    <location>
        <begin position="151"/>
        <end position="171"/>
    </location>
</feature>
<evidence type="ECO:0000256" key="4">
    <source>
        <dbReference type="ARBA" id="ARBA00022989"/>
    </source>
</evidence>
<accession>A0A0U1M288</accession>
<feature type="transmembrane region" description="Helical" evidence="12">
    <location>
        <begin position="334"/>
        <end position="353"/>
    </location>
</feature>
<dbReference type="InterPro" id="IPR036864">
    <property type="entry name" value="Zn2-C6_fun-type_DNA-bd_sf"/>
</dbReference>
<feature type="domain" description="Zn(2)-C6 fungal-type" evidence="13">
    <location>
        <begin position="497"/>
        <end position="533"/>
    </location>
</feature>
<feature type="transmembrane region" description="Helical" evidence="12">
    <location>
        <begin position="91"/>
        <end position="112"/>
    </location>
</feature>
<dbReference type="Proteomes" id="UP000054383">
    <property type="component" value="Unassembled WGS sequence"/>
</dbReference>
<evidence type="ECO:0000256" key="1">
    <source>
        <dbReference type="ARBA" id="ARBA00004141"/>
    </source>
</evidence>
<dbReference type="PROSITE" id="PS50048">
    <property type="entry name" value="ZN2_CY6_FUNGAL_2"/>
    <property type="match status" value="1"/>
</dbReference>
<evidence type="ECO:0000256" key="9">
    <source>
        <dbReference type="ARBA" id="ARBA00023242"/>
    </source>
</evidence>
<sequence length="1196" mass="132751">MAQSNDEEATMAVTSKKGNTNGDDAMEILARGEQQTSVTLNAAEIKALRWRIDLRIMPLLMTIYLFQYLDKTLLNYAAVMGIKEFLPGNDFSNIGTIFYVGYLVAEPITAYLMQRLPIGRYLGINIICWGILVACHSACHSYASLMVVRTLLGVFEACVAPALVLITGMWWTKAEQSRRTGLWYLQIGVAQIVGAANFLSEAEKISVIEHVRVNQTGIENKKFKSYQAMELLFIDKQTWLLFFITILAMIDNGAVSNFSSIIISTFGFSKAKTTLIQMPSGAVSIIATFAATYIVGAVGHRSYIIALITLPSILGAGLLLGLSDSQKVGKLFGVYLLNSCPAMLPIIYTWNSANTSGYTKRTMRNALTLMAFCIGNLIGPQMFQTKDEPGYTPAKIALIVTMSMVVVLALLLQQLVVWENKKRDKENETGSENIENYEFMDFTDIENRFMTDPHRADESESIVLSVFSQSWQKKGHLKNGTSEEEQPANKARRVARACLQCRARKQRCLPSSETVSLQASCKRCENHGLTCSFQNDRIIGPDEIPGPSRMAEIVVELHQKINQHEARISELESQVSSTARQQHPSISLDCQKSLSNEEHGIQPKPAPQPAMSPYKSSMSNSPSFTLDGIDLGPPIATLRSLGALGKDESTSNSKPLTIRKSQAPHKSIYDPVAAKILSIHEADQAIAIFFDHCHAMAPVLDENIRNSWQAIRLTSPILFLAICSIGSRFREPHHAKYGDGTHPHFFELTALLDKAVSRLLLRPTPSDVTLDSIRVLLLYAQWMPCSWGNEDELSATNPTQSKTFDPPKSRYNEISAWAVLGLALRYALFLGLDRAAIAPFQGPHRAISQEDVSCLRVWYNLLTCDFNLMLTSGQPASLDPLVSAQVARRFSSSRHAQQPADLRVAGLVELVAVVHRAMKSCGDVSGRQLDAYCLRKINTELEDWERSWIALLGHTESQHNQLPFNSVRWYRLSLNSAKLGPLLSSMRQPSYQPLQISLLQSFEISLTAAAQILFSLSTSGSKYVWKLDSQNRASFPDGTFEVDIDAVRRLHYAVDSTWISHTFAVTFLVLCYIRGTIDENIQIRSLNPNAPTNPTLLTRHSDSIMARLLHLALEIFDNVCSTANFHAARDFQAIVHDATSLVLGPSNVQTQEGQEVDELALQSLLDMMNDAGLEWPGNLFDVTGDFSSGWEVGNTF</sequence>
<dbReference type="CDD" id="cd00067">
    <property type="entry name" value="GAL4"/>
    <property type="match status" value="1"/>
</dbReference>
<dbReference type="InterPro" id="IPR001138">
    <property type="entry name" value="Zn2Cys6_DnaBD"/>
</dbReference>
<dbReference type="SMART" id="SM00066">
    <property type="entry name" value="GAL4"/>
    <property type="match status" value="1"/>
</dbReference>
<keyword evidence="8" id="KW-0804">Transcription</keyword>
<keyword evidence="2" id="KW-0813">Transport</keyword>
<feature type="region of interest" description="Disordered" evidence="11">
    <location>
        <begin position="1"/>
        <end position="20"/>
    </location>
</feature>
<gene>
    <name evidence="14" type="ORF">PISL3812_06518</name>
</gene>
<dbReference type="Pfam" id="PF07690">
    <property type="entry name" value="MFS_1"/>
    <property type="match status" value="1"/>
</dbReference>
<dbReference type="GO" id="GO:0008270">
    <property type="term" value="F:zinc ion binding"/>
    <property type="evidence" value="ECO:0007669"/>
    <property type="project" value="InterPro"/>
</dbReference>
<proteinExistence type="predicted"/>
<dbReference type="GO" id="GO:0022857">
    <property type="term" value="F:transmembrane transporter activity"/>
    <property type="evidence" value="ECO:0007669"/>
    <property type="project" value="InterPro"/>
</dbReference>
<dbReference type="OrthoDB" id="6730379at2759"/>
<feature type="transmembrane region" description="Helical" evidence="12">
    <location>
        <begin position="124"/>
        <end position="145"/>
    </location>
</feature>
<dbReference type="InterPro" id="IPR011701">
    <property type="entry name" value="MFS"/>
</dbReference>
<evidence type="ECO:0000256" key="3">
    <source>
        <dbReference type="ARBA" id="ARBA00022692"/>
    </source>
</evidence>
<evidence type="ECO:0000256" key="12">
    <source>
        <dbReference type="SAM" id="Phobius"/>
    </source>
</evidence>
<evidence type="ECO:0000256" key="6">
    <source>
        <dbReference type="ARBA" id="ARBA00023125"/>
    </source>
</evidence>
<feature type="coiled-coil region" evidence="10">
    <location>
        <begin position="554"/>
        <end position="581"/>
    </location>
</feature>
<dbReference type="GO" id="GO:0003677">
    <property type="term" value="F:DNA binding"/>
    <property type="evidence" value="ECO:0007669"/>
    <property type="project" value="UniProtKB-KW"/>
</dbReference>
<dbReference type="PANTHER" id="PTHR43791:SF40">
    <property type="entry name" value="THIAMINE PATHWAY TRANSPORTER THI73"/>
    <property type="match status" value="1"/>
</dbReference>
<dbReference type="PANTHER" id="PTHR43791">
    <property type="entry name" value="PERMEASE-RELATED"/>
    <property type="match status" value="1"/>
</dbReference>
<keyword evidence="4 12" id="KW-1133">Transmembrane helix</keyword>
<keyword evidence="3 12" id="KW-0812">Transmembrane</keyword>
<evidence type="ECO:0000256" key="8">
    <source>
        <dbReference type="ARBA" id="ARBA00023163"/>
    </source>
</evidence>
<feature type="transmembrane region" description="Helical" evidence="12">
    <location>
        <begin position="56"/>
        <end position="79"/>
    </location>
</feature>
<evidence type="ECO:0000256" key="11">
    <source>
        <dbReference type="SAM" id="MobiDB-lite"/>
    </source>
</evidence>
<feature type="transmembrane region" description="Helical" evidence="12">
    <location>
        <begin position="303"/>
        <end position="322"/>
    </location>
</feature>
<feature type="transmembrane region" description="Helical" evidence="12">
    <location>
        <begin position="239"/>
        <end position="263"/>
    </location>
</feature>
<evidence type="ECO:0000256" key="2">
    <source>
        <dbReference type="ARBA" id="ARBA00022448"/>
    </source>
</evidence>
<feature type="transmembrane region" description="Helical" evidence="12">
    <location>
        <begin position="396"/>
        <end position="418"/>
    </location>
</feature>
<evidence type="ECO:0000313" key="15">
    <source>
        <dbReference type="Proteomes" id="UP000054383"/>
    </source>
</evidence>
<feature type="region of interest" description="Disordered" evidence="11">
    <location>
        <begin position="595"/>
        <end position="619"/>
    </location>
</feature>
<keyword evidence="7 12" id="KW-0472">Membrane</keyword>
<evidence type="ECO:0000256" key="5">
    <source>
        <dbReference type="ARBA" id="ARBA00023015"/>
    </source>
</evidence>
<evidence type="ECO:0000256" key="7">
    <source>
        <dbReference type="ARBA" id="ARBA00023136"/>
    </source>
</evidence>
<protein>
    <submittedName>
        <fullName evidence="14">Thiamine pathway transporter THI73</fullName>
    </submittedName>
</protein>
<keyword evidence="9" id="KW-0539">Nucleus</keyword>
<evidence type="ECO:0000313" key="14">
    <source>
        <dbReference type="EMBL" id="CRG89482.1"/>
    </source>
</evidence>
<dbReference type="SUPFAM" id="SSF57701">
    <property type="entry name" value="Zn2/Cys6 DNA-binding domain"/>
    <property type="match status" value="1"/>
</dbReference>
<dbReference type="InterPro" id="IPR036259">
    <property type="entry name" value="MFS_trans_sf"/>
</dbReference>
<dbReference type="AlphaFoldDB" id="A0A0U1M288"/>
<evidence type="ECO:0000259" key="13">
    <source>
        <dbReference type="PROSITE" id="PS50048"/>
    </source>
</evidence>
<keyword evidence="6" id="KW-0238">DNA-binding</keyword>
<dbReference type="Gene3D" id="4.10.240.10">
    <property type="entry name" value="Zn(2)-C6 fungal-type DNA-binding domain"/>
    <property type="match status" value="1"/>
</dbReference>